<reference evidence="2 3" key="1">
    <citation type="submission" date="2019-03" db="EMBL/GenBank/DDBJ databases">
        <title>Above-ground endophytic microbial communities from plants in different locations in the United States.</title>
        <authorList>
            <person name="Frank C."/>
        </authorList>
    </citation>
    <scope>NUCLEOTIDE SEQUENCE [LARGE SCALE GENOMIC DNA]</scope>
    <source>
        <strain evidence="2 3">LP_13_YM</strain>
    </source>
</reference>
<dbReference type="PANTHER" id="PTHR30373:SF8">
    <property type="entry name" value="BLL7265 PROTEIN"/>
    <property type="match status" value="1"/>
</dbReference>
<sequence length="166" mass="18397">MDMKRVFANLFGAWFQLHRQFPSDVLDAIAHDVGEGESTHRGELRVVIESRLPIGSVMAGYTAHVHALDLFTHLRVWDTHDNCGVLLYVLLAEHHIEIVADRGIVARVGQGEWETITTEMRKAFAAGQWREGMVAGVAAANALLALHFPADGSPRTNELPDRPLIL</sequence>
<name>A0A4R3YTD4_9GAMM</name>
<dbReference type="EMBL" id="SMCS01000003">
    <property type="protein sequence ID" value="TCV94978.1"/>
    <property type="molecule type" value="Genomic_DNA"/>
</dbReference>
<protein>
    <submittedName>
        <fullName evidence="2">TLP18.3/Psb32/MOLO-1 phosphatase superfamily protein</fullName>
    </submittedName>
</protein>
<comment type="caution">
    <text evidence="2">The sequence shown here is derived from an EMBL/GenBank/DDBJ whole genome shotgun (WGS) entry which is preliminary data.</text>
</comment>
<dbReference type="Proteomes" id="UP000295645">
    <property type="component" value="Unassembled WGS sequence"/>
</dbReference>
<evidence type="ECO:0000259" key="1">
    <source>
        <dbReference type="Pfam" id="PF04536"/>
    </source>
</evidence>
<dbReference type="OrthoDB" id="5683663at2"/>
<dbReference type="InterPro" id="IPR007621">
    <property type="entry name" value="TPM_dom"/>
</dbReference>
<dbReference type="AlphaFoldDB" id="A0A4R3YTD4"/>
<feature type="domain" description="TPM" evidence="1">
    <location>
        <begin position="34"/>
        <end position="142"/>
    </location>
</feature>
<accession>A0A4R3YTD4</accession>
<dbReference type="PANTHER" id="PTHR30373">
    <property type="entry name" value="UPF0603 PROTEIN YGCG"/>
    <property type="match status" value="1"/>
</dbReference>
<proteinExistence type="predicted"/>
<evidence type="ECO:0000313" key="3">
    <source>
        <dbReference type="Proteomes" id="UP000295645"/>
    </source>
</evidence>
<keyword evidence="3" id="KW-1185">Reference proteome</keyword>
<organism evidence="2 3">
    <name type="scientific">Luteibacter rhizovicinus</name>
    <dbReference type="NCBI Taxonomy" id="242606"/>
    <lineage>
        <taxon>Bacteria</taxon>
        <taxon>Pseudomonadati</taxon>
        <taxon>Pseudomonadota</taxon>
        <taxon>Gammaproteobacteria</taxon>
        <taxon>Lysobacterales</taxon>
        <taxon>Rhodanobacteraceae</taxon>
        <taxon>Luteibacter</taxon>
    </lineage>
</organism>
<dbReference type="Gene3D" id="3.10.310.50">
    <property type="match status" value="1"/>
</dbReference>
<evidence type="ECO:0000313" key="2">
    <source>
        <dbReference type="EMBL" id="TCV94978.1"/>
    </source>
</evidence>
<gene>
    <name evidence="2" type="ORF">EC912_103471</name>
</gene>
<dbReference type="Pfam" id="PF04536">
    <property type="entry name" value="TPM_phosphatase"/>
    <property type="match status" value="1"/>
</dbReference>
<dbReference type="RefSeq" id="WP_132143748.1">
    <property type="nucleotide sequence ID" value="NZ_SMCS01000003.1"/>
</dbReference>